<dbReference type="PANTHER" id="PTHR36535:SF1">
    <property type="entry name" value="DUF1772 DOMAIN-CONTAINING PROTEIN"/>
    <property type="match status" value="1"/>
</dbReference>
<dbReference type="Proteomes" id="UP001305521">
    <property type="component" value="Chromosome"/>
</dbReference>
<name>A0ABZ0PPV4_9PROT</name>
<reference evidence="2 3" key="1">
    <citation type="submission" date="2023-11" db="EMBL/GenBank/DDBJ databases">
        <title>Arctic aerobic anoxygenic photoheterotroph Sediminicoccus rosea KRV36 adapts its photosynthesis to long days of polar summer.</title>
        <authorList>
            <person name="Tomasch J."/>
            <person name="Kopejtka K."/>
            <person name="Bily T."/>
            <person name="Gardiner A.T."/>
            <person name="Gardian Z."/>
            <person name="Shivaramu S."/>
            <person name="Koblizek M."/>
            <person name="Engelhardt F."/>
            <person name="Kaftan D."/>
        </authorList>
    </citation>
    <scope>NUCLEOTIDE SEQUENCE [LARGE SCALE GENOMIC DNA]</scope>
    <source>
        <strain evidence="2 3">R-30</strain>
    </source>
</reference>
<keyword evidence="1" id="KW-0472">Membrane</keyword>
<dbReference type="RefSeq" id="WP_318651643.1">
    <property type="nucleotide sequence ID" value="NZ_CP137852.1"/>
</dbReference>
<feature type="transmembrane region" description="Helical" evidence="1">
    <location>
        <begin position="6"/>
        <end position="23"/>
    </location>
</feature>
<feature type="transmembrane region" description="Helical" evidence="1">
    <location>
        <begin position="44"/>
        <end position="68"/>
    </location>
</feature>
<keyword evidence="3" id="KW-1185">Reference proteome</keyword>
<keyword evidence="1" id="KW-1133">Transmembrane helix</keyword>
<dbReference type="EMBL" id="CP137852">
    <property type="protein sequence ID" value="WPB87692.1"/>
    <property type="molecule type" value="Genomic_DNA"/>
</dbReference>
<dbReference type="Pfam" id="PF08592">
    <property type="entry name" value="Anthrone_oxy"/>
    <property type="match status" value="1"/>
</dbReference>
<evidence type="ECO:0000256" key="1">
    <source>
        <dbReference type="SAM" id="Phobius"/>
    </source>
</evidence>
<protein>
    <submittedName>
        <fullName evidence="2">DUF1772 domain-containing protein</fullName>
    </submittedName>
</protein>
<proteinExistence type="predicted"/>
<feature type="transmembrane region" description="Helical" evidence="1">
    <location>
        <begin position="74"/>
        <end position="95"/>
    </location>
</feature>
<gene>
    <name evidence="2" type="ORF">R9Z33_11465</name>
</gene>
<keyword evidence="1" id="KW-0812">Transmembrane</keyword>
<feature type="transmembrane region" description="Helical" evidence="1">
    <location>
        <begin position="116"/>
        <end position="137"/>
    </location>
</feature>
<accession>A0ABZ0PPV4</accession>
<evidence type="ECO:0000313" key="2">
    <source>
        <dbReference type="EMBL" id="WPB87692.1"/>
    </source>
</evidence>
<dbReference type="InterPro" id="IPR013901">
    <property type="entry name" value="Anthrone_oxy"/>
</dbReference>
<organism evidence="2 3">
    <name type="scientific">Sediminicoccus rosea</name>
    <dbReference type="NCBI Taxonomy" id="1225128"/>
    <lineage>
        <taxon>Bacteria</taxon>
        <taxon>Pseudomonadati</taxon>
        <taxon>Pseudomonadota</taxon>
        <taxon>Alphaproteobacteria</taxon>
        <taxon>Acetobacterales</taxon>
        <taxon>Roseomonadaceae</taxon>
        <taxon>Sediminicoccus</taxon>
    </lineage>
</organism>
<sequence>MLAELALVGAALFAGAAIYINLAEQPARLGLDDAALLAQWKPSYARGFAMQASLAVISGLLGLGAAWVAGDPRFLLGAALILANWPYTLLGIMPTNHRLNAMPVGDAASRALIRRWGWLHAGRSALGCAAVLAYLWAMG</sequence>
<evidence type="ECO:0000313" key="3">
    <source>
        <dbReference type="Proteomes" id="UP001305521"/>
    </source>
</evidence>
<dbReference type="PANTHER" id="PTHR36535">
    <property type="entry name" value="YALI0E30327P"/>
    <property type="match status" value="1"/>
</dbReference>